<dbReference type="EMBL" id="CP048654">
    <property type="protein sequence ID" value="QOW41732.1"/>
    <property type="molecule type" value="Genomic_DNA"/>
</dbReference>
<proteinExistence type="predicted"/>
<gene>
    <name evidence="1" type="ORF">G0027_02045</name>
</gene>
<dbReference type="Proteomes" id="UP000593812">
    <property type="component" value="Chromosome"/>
</dbReference>
<accession>A0A7H8VCF8</accession>
<reference evidence="1 2" key="1">
    <citation type="submission" date="2020-02" db="EMBL/GenBank/DDBJ databases">
        <title>Tigecycline-resistant Acinetobacter species from pigs and migratory birds.</title>
        <authorList>
            <person name="Chen C."/>
            <person name="Sun J."/>
            <person name="Liao X.-P."/>
            <person name="Liu Y.-H."/>
        </authorList>
    </citation>
    <scope>NUCLEOTIDE SEQUENCE [LARGE SCALE GENOMIC DNA]</scope>
    <source>
        <strain evidence="1 2">C15_T</strain>
    </source>
</reference>
<protein>
    <submittedName>
        <fullName evidence="1">Uncharacterized protein</fullName>
    </submittedName>
</protein>
<dbReference type="GeneID" id="69465522"/>
<dbReference type="RefSeq" id="WP_005177024.1">
    <property type="nucleotide sequence ID" value="NZ_CP039031.1"/>
</dbReference>
<evidence type="ECO:0000313" key="1">
    <source>
        <dbReference type="EMBL" id="QOW41732.1"/>
    </source>
</evidence>
<evidence type="ECO:0000313" key="2">
    <source>
        <dbReference type="Proteomes" id="UP000593812"/>
    </source>
</evidence>
<name>A0A7H8VCF8_9GAMM</name>
<organism evidence="1 2">
    <name type="scientific">Acinetobacter indicus</name>
    <dbReference type="NCBI Taxonomy" id="756892"/>
    <lineage>
        <taxon>Bacteria</taxon>
        <taxon>Pseudomonadati</taxon>
        <taxon>Pseudomonadota</taxon>
        <taxon>Gammaproteobacteria</taxon>
        <taxon>Moraxellales</taxon>
        <taxon>Moraxellaceae</taxon>
        <taxon>Acinetobacter</taxon>
    </lineage>
</organism>
<sequence length="102" mass="11809">MHKNISSTIFYSLLFAMGGAPTIAMLLILLQKHDPNIMYQAFIGLSVIFACILVPLVLIQNAYLFYKRKNPALEEKMEVVSQMYLGLNIFCLVFWIFYQFAY</sequence>
<dbReference type="AlphaFoldDB" id="A0A7H8VCF8"/>